<keyword evidence="2" id="KW-0732">Signal</keyword>
<accession>A0ABU8SD73</accession>
<dbReference type="RefSeq" id="WP_339969597.1">
    <property type="nucleotide sequence ID" value="NZ_JBBHJY010000011.1"/>
</dbReference>
<dbReference type="SUPFAM" id="SSF56281">
    <property type="entry name" value="Metallo-hydrolase/oxidoreductase"/>
    <property type="match status" value="1"/>
</dbReference>
<dbReference type="Pfam" id="PF12706">
    <property type="entry name" value="Lactamase_B_2"/>
    <property type="match status" value="1"/>
</dbReference>
<evidence type="ECO:0000313" key="4">
    <source>
        <dbReference type="EMBL" id="MEJ6011910.1"/>
    </source>
</evidence>
<gene>
    <name evidence="4" type="ORF">WG900_18550</name>
</gene>
<dbReference type="CDD" id="cd07719">
    <property type="entry name" value="arylsulfatase_AtsA-like_MBL-fold"/>
    <property type="match status" value="1"/>
</dbReference>
<feature type="chain" id="PRO_5046906624" evidence="2">
    <location>
        <begin position="29"/>
        <end position="324"/>
    </location>
</feature>
<feature type="signal peptide" evidence="2">
    <location>
        <begin position="1"/>
        <end position="28"/>
    </location>
</feature>
<comment type="caution">
    <text evidence="4">The sequence shown here is derived from an EMBL/GenBank/DDBJ whole genome shotgun (WGS) entry which is preliminary data.</text>
</comment>
<dbReference type="PANTHER" id="PTHR46018">
    <property type="entry name" value="ZINC PHOSPHODIESTERASE ELAC PROTEIN 1"/>
    <property type="match status" value="1"/>
</dbReference>
<dbReference type="Gene3D" id="3.60.15.10">
    <property type="entry name" value="Ribonuclease Z/Hydroxyacylglutathione hydrolase-like"/>
    <property type="match status" value="1"/>
</dbReference>
<feature type="domain" description="Metallo-beta-lactamase" evidence="3">
    <location>
        <begin position="52"/>
        <end position="265"/>
    </location>
</feature>
<dbReference type="SMART" id="SM00849">
    <property type="entry name" value="Lactamase_B"/>
    <property type="match status" value="1"/>
</dbReference>
<evidence type="ECO:0000256" key="2">
    <source>
        <dbReference type="SAM" id="SignalP"/>
    </source>
</evidence>
<dbReference type="EMBL" id="JBBHJY010000011">
    <property type="protein sequence ID" value="MEJ6011910.1"/>
    <property type="molecule type" value="Genomic_DNA"/>
</dbReference>
<dbReference type="InterPro" id="IPR044094">
    <property type="entry name" value="AtsA-like_MBL-fold"/>
</dbReference>
<name>A0ABU8SD73_9SPHN</name>
<keyword evidence="1" id="KW-0378">Hydrolase</keyword>
<keyword evidence="5" id="KW-1185">Reference proteome</keyword>
<proteinExistence type="predicted"/>
<evidence type="ECO:0000313" key="5">
    <source>
        <dbReference type="Proteomes" id="UP001379235"/>
    </source>
</evidence>
<dbReference type="InterPro" id="IPR001279">
    <property type="entry name" value="Metallo-B-lactamas"/>
</dbReference>
<reference evidence="4 5" key="1">
    <citation type="submission" date="2024-03" db="EMBL/GenBank/DDBJ databases">
        <authorList>
            <person name="Jo J.-H."/>
        </authorList>
    </citation>
    <scope>NUCLEOTIDE SEQUENCE [LARGE SCALE GENOMIC DNA]</scope>
    <source>
        <strain evidence="4 5">AS3R-12</strain>
    </source>
</reference>
<evidence type="ECO:0000259" key="3">
    <source>
        <dbReference type="SMART" id="SM00849"/>
    </source>
</evidence>
<organism evidence="4 5">
    <name type="scientific">Novosphingobium aquae</name>
    <dbReference type="NCBI Taxonomy" id="3133435"/>
    <lineage>
        <taxon>Bacteria</taxon>
        <taxon>Pseudomonadati</taxon>
        <taxon>Pseudomonadota</taxon>
        <taxon>Alphaproteobacteria</taxon>
        <taxon>Sphingomonadales</taxon>
        <taxon>Sphingomonadaceae</taxon>
        <taxon>Novosphingobium</taxon>
    </lineage>
</organism>
<dbReference type="PANTHER" id="PTHR46018:SF2">
    <property type="entry name" value="ZINC PHOSPHODIESTERASE ELAC PROTEIN 1"/>
    <property type="match status" value="1"/>
</dbReference>
<evidence type="ECO:0000256" key="1">
    <source>
        <dbReference type="ARBA" id="ARBA00022801"/>
    </source>
</evidence>
<protein>
    <submittedName>
        <fullName evidence="4">MBL fold metallo-hydrolase</fullName>
    </submittedName>
</protein>
<dbReference type="Proteomes" id="UP001379235">
    <property type="component" value="Unassembled WGS sequence"/>
</dbReference>
<sequence>MQTRASGLRGIGLILAAGTLLVPVSAAAASSETPQVVTLGTMAGPMANAQRAQPATLLRWQGGMVLVDAGDGVTDQLAQAGADPVKLRSIVITHIHADHVGGLFALLARRYQLIDPPVTIYGPPGTRRMVDGMVAAMEPLILTSPALPGAPFRNPADGVRVVEFGDGDQLTVEGVAVRAVANSHYLSGKSAPDPVQAQSLSLRFELPGRSVVLTGDSGPSDKVTQLARGADILVSSILDLDGAVATLRASRPNAPPAFFAAARAHFAEHHLSPVDAGRLAQAAGVKRMVLTHIGVAPARMKAARAAVTRTWKGPVAFARDLAAY</sequence>
<dbReference type="InterPro" id="IPR036866">
    <property type="entry name" value="RibonucZ/Hydroxyglut_hydro"/>
</dbReference>